<reference evidence="1 2" key="1">
    <citation type="journal article" date="2018" name="Arch. Microbiol.">
        <title>Hymenobacter segetis sp. nov., isolated from soil.</title>
        <authorList>
            <person name="Ten L.N."/>
            <person name="Lim S.J."/>
            <person name="Kim B.O."/>
            <person name="Kang I.K."/>
            <person name="Jung H.Y."/>
        </authorList>
    </citation>
    <scope>NUCLEOTIDE SEQUENCE [LARGE SCALE GENOMIC DNA]</scope>
    <source>
        <strain evidence="1 2">S7-3-11</strain>
    </source>
</reference>
<organism evidence="1 2">
    <name type="scientific">Hymenobacter segetis</name>
    <dbReference type="NCBI Taxonomy" id="2025509"/>
    <lineage>
        <taxon>Bacteria</taxon>
        <taxon>Pseudomonadati</taxon>
        <taxon>Bacteroidota</taxon>
        <taxon>Cytophagia</taxon>
        <taxon>Cytophagales</taxon>
        <taxon>Hymenobacteraceae</taxon>
        <taxon>Hymenobacter</taxon>
    </lineage>
</organism>
<proteinExistence type="predicted"/>
<accession>A0ABU9LUT2</accession>
<name>A0ABU9LUT2_9BACT</name>
<keyword evidence="2" id="KW-1185">Reference proteome</keyword>
<protein>
    <submittedName>
        <fullName evidence="1">Thioredoxin</fullName>
    </submittedName>
</protein>
<comment type="caution">
    <text evidence="1">The sequence shown here is derived from an EMBL/GenBank/DDBJ whole genome shotgun (WGS) entry which is preliminary data.</text>
</comment>
<evidence type="ECO:0000313" key="2">
    <source>
        <dbReference type="Proteomes" id="UP001479606"/>
    </source>
</evidence>
<sequence length="107" mass="11339">MSGSQAVESEYPPTAVLLVMLPPPARYPLAQPRGVSAVDLATLQSRLGPAVRVLQIDEASYPAILRSFAPAQLPTSVLMHHGAELWRCPGLPDADEIDALLVGRGGE</sequence>
<gene>
    <name evidence="1" type="ORF">AAFH49_06240</name>
</gene>
<evidence type="ECO:0000313" key="1">
    <source>
        <dbReference type="EMBL" id="MEL5993800.1"/>
    </source>
</evidence>
<dbReference type="EMBL" id="JBCEVZ010000010">
    <property type="protein sequence ID" value="MEL5993800.1"/>
    <property type="molecule type" value="Genomic_DNA"/>
</dbReference>
<dbReference type="RefSeq" id="WP_342296658.1">
    <property type="nucleotide sequence ID" value="NZ_JBCEVZ010000010.1"/>
</dbReference>
<dbReference type="Proteomes" id="UP001479606">
    <property type="component" value="Unassembled WGS sequence"/>
</dbReference>